<feature type="domain" description="AMP-dependent synthetase/ligase" evidence="3">
    <location>
        <begin position="528"/>
        <end position="900"/>
    </location>
</feature>
<keyword evidence="6" id="KW-1185">Reference proteome</keyword>
<dbReference type="InterPro" id="IPR020845">
    <property type="entry name" value="AMP-binding_CS"/>
</dbReference>
<dbReference type="PANTHER" id="PTHR43201">
    <property type="entry name" value="ACYL-COA SYNTHETASE"/>
    <property type="match status" value="1"/>
</dbReference>
<proteinExistence type="inferred from homology"/>
<evidence type="ECO:0000256" key="2">
    <source>
        <dbReference type="ARBA" id="ARBA00022598"/>
    </source>
</evidence>
<dbReference type="EMBL" id="CP080333">
    <property type="protein sequence ID" value="QYL17342.1"/>
    <property type="molecule type" value="Genomic_DNA"/>
</dbReference>
<evidence type="ECO:0000259" key="3">
    <source>
        <dbReference type="Pfam" id="PF00501"/>
    </source>
</evidence>
<dbReference type="EC" id="6.2.1.3" evidence="5"/>
<dbReference type="Pfam" id="PF00501">
    <property type="entry name" value="AMP-binding"/>
    <property type="match status" value="2"/>
</dbReference>
<name>A0ABX8VHQ4_9MYCO</name>
<dbReference type="GO" id="GO:0004467">
    <property type="term" value="F:long-chain fatty acid-CoA ligase activity"/>
    <property type="evidence" value="ECO:0007669"/>
    <property type="project" value="UniProtKB-EC"/>
</dbReference>
<dbReference type="InterPro" id="IPR045851">
    <property type="entry name" value="AMP-bd_C_sf"/>
</dbReference>
<dbReference type="Gene3D" id="3.40.50.12780">
    <property type="entry name" value="N-terminal domain of ligase-like"/>
    <property type="match status" value="2"/>
</dbReference>
<dbReference type="InterPro" id="IPR000873">
    <property type="entry name" value="AMP-dep_synth/lig_dom"/>
</dbReference>
<reference evidence="5 6" key="1">
    <citation type="submission" date="2021-07" db="EMBL/GenBank/DDBJ databases">
        <title>Whole genome sequencing of non-tuberculosis mycobacteria type-strains.</title>
        <authorList>
            <person name="Igarashi Y."/>
            <person name="Osugi A."/>
            <person name="Mitarai S."/>
        </authorList>
    </citation>
    <scope>NUCLEOTIDE SEQUENCE [LARGE SCALE GENOMIC DNA]</scope>
    <source>
        <strain evidence="5 6">JCM 16370</strain>
    </source>
</reference>
<dbReference type="Gene3D" id="3.30.300.30">
    <property type="match status" value="2"/>
</dbReference>
<dbReference type="SUPFAM" id="SSF56801">
    <property type="entry name" value="Acetyl-CoA synthetase-like"/>
    <property type="match status" value="2"/>
</dbReference>
<keyword evidence="2 5" id="KW-0436">Ligase</keyword>
<dbReference type="InterPro" id="IPR042099">
    <property type="entry name" value="ANL_N_sf"/>
</dbReference>
<dbReference type="Proteomes" id="UP000825367">
    <property type="component" value="Chromosome"/>
</dbReference>
<evidence type="ECO:0000313" key="5">
    <source>
        <dbReference type="EMBL" id="QYL17342.1"/>
    </source>
</evidence>
<organism evidence="5 6">
    <name type="scientific">Mycolicibacterium pallens</name>
    <dbReference type="NCBI Taxonomy" id="370524"/>
    <lineage>
        <taxon>Bacteria</taxon>
        <taxon>Bacillati</taxon>
        <taxon>Actinomycetota</taxon>
        <taxon>Actinomycetes</taxon>
        <taxon>Mycobacteriales</taxon>
        <taxon>Mycobacteriaceae</taxon>
        <taxon>Mycolicibacterium</taxon>
    </lineage>
</organism>
<dbReference type="CDD" id="cd05917">
    <property type="entry name" value="FACL_like_2"/>
    <property type="match status" value="1"/>
</dbReference>
<feature type="domain" description="AMP-dependent synthetase/ligase" evidence="3">
    <location>
        <begin position="15"/>
        <end position="368"/>
    </location>
</feature>
<dbReference type="PROSITE" id="PS00455">
    <property type="entry name" value="AMP_BINDING"/>
    <property type="match status" value="2"/>
</dbReference>
<gene>
    <name evidence="5" type="ORF">K0O64_01795</name>
</gene>
<evidence type="ECO:0000313" key="6">
    <source>
        <dbReference type="Proteomes" id="UP000825367"/>
    </source>
</evidence>
<sequence length="1046" mass="113416">MTSASTGITLSDVLARHARVRPDRTAFVDPRRRGTFGETDARVTRLANALSQRGIRRGDRVAVLGLNSLEVIETWFATARLGAIAVPLNFRLVADEIAYLLADSGAGLVVVDAALAGVVERARVSSVRSVLTIGDDFESAIDSAADDPVDIVVGDQEPAFIMYTSGTTGFPKGAVLNHRNLYLHAFSSIATLGHIPDDCWLGVAPLFHTAGVSGMLPAFLTGGTVVIPPSGGFDPEATVCTIVRERVTSCWMTPSQWQMVCAMDGLGQWDLSYLRRIWWGAAPASTTLLQSMAAAFPDAEIVAAFGQTECSPITCLLHGDDAIRKIGSVGTPMLNVEARIVDDDMNDVAPGSVGEIVYQGPLVMTEYWNKPVQTAEAFHGGWFHSGDLVRQDEDGYIYVVDRKKDMIISGGENIYSAEVENVVAAHPKVAEVAIIGVPDPKWGETPLAVIVACDPQAPPTEAEIEAHCREHLAAFKRPQRIAVVDSLPRNASGKVDKSVLREQHAAPRSYAAGPDGAALLDETIGANFERTAAAHPDVDALVEVSTGRCWSYAELNDEIDLVARALIASGIGKGDRVGIWAPNCAEWTVVQYATAKAGAILVTINPAYRTHELAYVLRHAGVRMLLSASEFKSSDYRSMVDEVRPEVPDLTEVVFLDSSDWEALRRRGDQVPIAELRARMDSLTPTDPINIQYTSGTTGSPKGAVLSHRNILNNGFFVTDLINFGPGDRLCIPVPFYHCFGMVMGNLGCTTHGATMVIPSAGFDPAATLAAVEQERCTALYGVPTMFIAVLGHPDLAHRNVSSLRTGIMAGAPCPVEIMKRCVDTLNMAEVSIAYGMTETSPVSCQTLHDDDLERRTATVGRAHPHVEVKIVDPDTGVVVERGATGEFCTRGYSVMLGYWNDEDKTRDAIDDDGWMHTGDLAVMRDDGYCTIVGRIKDMVIRGGENVYPREIEEFLHTHPDIDDVQVIGVPDPRFGEEICAWIKMRPGSSPLDVDGVRAFATGKLAHYKIPRYVRVVEDFPMTVTGKVRKVEMRAEMVRLLDAQPQ</sequence>
<accession>A0ABX8VHQ4</accession>
<dbReference type="InterPro" id="IPR025110">
    <property type="entry name" value="AMP-bd_C"/>
</dbReference>
<evidence type="ECO:0000256" key="1">
    <source>
        <dbReference type="ARBA" id="ARBA00006432"/>
    </source>
</evidence>
<dbReference type="Pfam" id="PF13193">
    <property type="entry name" value="AMP-binding_C"/>
    <property type="match status" value="2"/>
</dbReference>
<evidence type="ECO:0000259" key="4">
    <source>
        <dbReference type="Pfam" id="PF13193"/>
    </source>
</evidence>
<dbReference type="NCBIfam" id="NF004837">
    <property type="entry name" value="PRK06187.1"/>
    <property type="match status" value="1"/>
</dbReference>
<feature type="domain" description="AMP-binding enzyme C-terminal" evidence="4">
    <location>
        <begin position="418"/>
        <end position="494"/>
    </location>
</feature>
<protein>
    <submittedName>
        <fullName evidence="5">Long-chain-fatty-acid--CoA ligase</fullName>
        <ecNumber evidence="5">6.2.1.3</ecNumber>
    </submittedName>
</protein>
<dbReference type="PANTHER" id="PTHR43201:SF5">
    <property type="entry name" value="MEDIUM-CHAIN ACYL-COA LIGASE ACSF2, MITOCHONDRIAL"/>
    <property type="match status" value="1"/>
</dbReference>
<dbReference type="CDD" id="cd17631">
    <property type="entry name" value="FACL_FadD13-like"/>
    <property type="match status" value="1"/>
</dbReference>
<feature type="domain" description="AMP-binding enzyme C-terminal" evidence="4">
    <location>
        <begin position="951"/>
        <end position="1027"/>
    </location>
</feature>
<comment type="similarity">
    <text evidence="1">Belongs to the ATP-dependent AMP-binding enzyme family.</text>
</comment>